<evidence type="ECO:0000256" key="5">
    <source>
        <dbReference type="ARBA" id="ARBA00023014"/>
    </source>
</evidence>
<dbReference type="PANTHER" id="PTHR30389:SF17">
    <property type="entry name" value="L(+)-TARTRATE DEHYDRATASE SUBUNIT ALPHA-RELATED"/>
    <property type="match status" value="1"/>
</dbReference>
<gene>
    <name evidence="8" type="ORF">TSYNT_7258</name>
</gene>
<reference evidence="8" key="1">
    <citation type="journal article" date="2016" name="Genome Announc.">
        <title>Draft Genome Sequence of the Syntrophic Lactate-Degrading Bacterium Tepidanaerobacter syntrophicus JLT.</title>
        <authorList>
            <person name="Matsuura N."/>
            <person name="Ohashi A."/>
            <person name="Tourlousse D.M."/>
            <person name="Sekiguchi Y."/>
        </authorList>
    </citation>
    <scope>NUCLEOTIDE SEQUENCE [LARGE SCALE GENOMIC DNA]</scope>
    <source>
        <strain evidence="8">JL</strain>
    </source>
</reference>
<evidence type="ECO:0000313" key="8">
    <source>
        <dbReference type="EMBL" id="GAQ25240.1"/>
    </source>
</evidence>
<dbReference type="PANTHER" id="PTHR30389">
    <property type="entry name" value="FUMARATE HYDRATASE-RELATED"/>
    <property type="match status" value="1"/>
</dbReference>
<dbReference type="Pfam" id="PF05681">
    <property type="entry name" value="Fumerase"/>
    <property type="match status" value="1"/>
</dbReference>
<accession>A0A0U9I4I5</accession>
<evidence type="ECO:0000256" key="4">
    <source>
        <dbReference type="ARBA" id="ARBA00023004"/>
    </source>
</evidence>
<dbReference type="STRING" id="224999.GCA_001485475_01255"/>
<keyword evidence="3" id="KW-0479">Metal-binding</keyword>
<evidence type="ECO:0000313" key="9">
    <source>
        <dbReference type="Proteomes" id="UP000062160"/>
    </source>
</evidence>
<evidence type="ECO:0000256" key="3">
    <source>
        <dbReference type="ARBA" id="ARBA00022723"/>
    </source>
</evidence>
<dbReference type="NCBIfam" id="TIGR00722">
    <property type="entry name" value="ttdA_fumA_fumB"/>
    <property type="match status" value="1"/>
</dbReference>
<dbReference type="GO" id="GO:0016829">
    <property type="term" value="F:lyase activity"/>
    <property type="evidence" value="ECO:0007669"/>
    <property type="project" value="UniProtKB-KW"/>
</dbReference>
<comment type="similarity">
    <text evidence="1">Belongs to the class-I fumarase family.</text>
</comment>
<sequence>MRQVSVRTIEQTVKELFLQANYLIGDDVLSKLKAQYEKEESPIGKSVIEQIIKNDKIAAEEKIAICQDTGMAVVFVELGQEVAIIDGDFNDAINEGVKQAYTEGYLRKSVVDDPLFDRVNTKYNIPAIIHLKIVPGDKISILVTPKGFGSENMSRIKMLKPADGVEGVKNFIVTAAVEAGPNPCPPIVVGAGIGGTMEVAAILAKKATARPVGEHNPDKRYAELEAEILNEINKSGVGPAGLGGRTTALAVNIEQFPTHIAGLPVAVNICCHAARHAQRII</sequence>
<dbReference type="InterPro" id="IPR004646">
    <property type="entry name" value="Fe-S_hydro-lyase_TtdA-typ_cat"/>
</dbReference>
<proteinExistence type="inferred from homology"/>
<dbReference type="EMBL" id="DF977001">
    <property type="protein sequence ID" value="GAQ25240.1"/>
    <property type="molecule type" value="Genomic_DNA"/>
</dbReference>
<keyword evidence="6" id="KW-0456">Lyase</keyword>
<dbReference type="GO" id="GO:0046872">
    <property type="term" value="F:metal ion binding"/>
    <property type="evidence" value="ECO:0007669"/>
    <property type="project" value="UniProtKB-KW"/>
</dbReference>
<dbReference type="Proteomes" id="UP000062160">
    <property type="component" value="Unassembled WGS sequence"/>
</dbReference>
<organism evidence="8">
    <name type="scientific">Tepidanaerobacter syntrophicus</name>
    <dbReference type="NCBI Taxonomy" id="224999"/>
    <lineage>
        <taxon>Bacteria</taxon>
        <taxon>Bacillati</taxon>
        <taxon>Bacillota</taxon>
        <taxon>Clostridia</taxon>
        <taxon>Thermosediminibacterales</taxon>
        <taxon>Tepidanaerobacteraceae</taxon>
        <taxon>Tepidanaerobacter</taxon>
    </lineage>
</organism>
<keyword evidence="4" id="KW-0408">Iron</keyword>
<evidence type="ECO:0000256" key="1">
    <source>
        <dbReference type="ARBA" id="ARBA00008876"/>
    </source>
</evidence>
<keyword evidence="5" id="KW-0411">Iron-sulfur</keyword>
<evidence type="ECO:0000259" key="7">
    <source>
        <dbReference type="Pfam" id="PF05681"/>
    </source>
</evidence>
<dbReference type="AlphaFoldDB" id="A0A0U9I4I5"/>
<keyword evidence="2" id="KW-0004">4Fe-4S</keyword>
<dbReference type="GO" id="GO:0051539">
    <property type="term" value="F:4 iron, 4 sulfur cluster binding"/>
    <property type="evidence" value="ECO:0007669"/>
    <property type="project" value="UniProtKB-KW"/>
</dbReference>
<feature type="domain" description="Fe-S hydro-lyase tartrate dehydratase alpha-type catalytic" evidence="7">
    <location>
        <begin position="11"/>
        <end position="278"/>
    </location>
</feature>
<evidence type="ECO:0000256" key="2">
    <source>
        <dbReference type="ARBA" id="ARBA00022485"/>
    </source>
</evidence>
<dbReference type="NCBIfam" id="NF004885">
    <property type="entry name" value="PRK06246.1"/>
    <property type="match status" value="1"/>
</dbReference>
<dbReference type="InterPro" id="IPR051208">
    <property type="entry name" value="Class-I_Fumarase/Tartrate_DH"/>
</dbReference>
<protein>
    <submittedName>
        <fullName evidence="8">Fumarate hydratase subunit alpha</fullName>
    </submittedName>
</protein>
<name>A0A0U9I4I5_9FIRM</name>
<evidence type="ECO:0000256" key="6">
    <source>
        <dbReference type="ARBA" id="ARBA00023239"/>
    </source>
</evidence>
<dbReference type="RefSeq" id="WP_059032643.1">
    <property type="nucleotide sequence ID" value="NZ_DF977001.1"/>
</dbReference>
<dbReference type="OrthoDB" id="9798978at2"/>
<keyword evidence="9" id="KW-1185">Reference proteome</keyword>